<reference evidence="2" key="1">
    <citation type="submission" date="2021-03" db="EMBL/GenBank/DDBJ databases">
        <authorList>
            <person name="Kanchanasin P."/>
            <person name="Saeng-In P."/>
            <person name="Phongsopitanun W."/>
            <person name="Yuki M."/>
            <person name="Kudo T."/>
            <person name="Ohkuma M."/>
            <person name="Tanasupawat S."/>
        </authorList>
    </citation>
    <scope>NUCLEOTIDE SEQUENCE</scope>
    <source>
        <strain evidence="2">GKU 128</strain>
    </source>
</reference>
<evidence type="ECO:0000313" key="3">
    <source>
        <dbReference type="Proteomes" id="UP000669179"/>
    </source>
</evidence>
<keyword evidence="1" id="KW-0812">Transmembrane</keyword>
<sequence length="188" mass="19507">MPTRPGWPQADPIDLQEALKPGVYGLFGGVVVGTVTIILGFVTGLLPFGRTELHDPCRTADIAALVTDASNAIGSGGATSARCSTNGSRGAGFAEMNIHLERFGPEEHAIDGMRRGCTALAGLGPVSRPTGIGDEACVASEDGRLRIATVLARQDNIQITVRYVTQARTVADAQQVALTAARRVAASP</sequence>
<comment type="caution">
    <text evidence="2">The sequence shown here is derived from an EMBL/GenBank/DDBJ whole genome shotgun (WGS) entry which is preliminary data.</text>
</comment>
<keyword evidence="1" id="KW-1133">Transmembrane helix</keyword>
<dbReference type="EMBL" id="JAGEOJ010000010">
    <property type="protein sequence ID" value="MBO2450536.1"/>
    <property type="molecule type" value="Genomic_DNA"/>
</dbReference>
<keyword evidence="3" id="KW-1185">Reference proteome</keyword>
<proteinExistence type="predicted"/>
<dbReference type="AlphaFoldDB" id="A0A939PDC1"/>
<evidence type="ECO:0000256" key="1">
    <source>
        <dbReference type="SAM" id="Phobius"/>
    </source>
</evidence>
<dbReference type="RefSeq" id="WP_208258392.1">
    <property type="nucleotide sequence ID" value="NZ_JAGEOJ010000010.1"/>
</dbReference>
<gene>
    <name evidence="2" type="ORF">J4573_25765</name>
</gene>
<keyword evidence="1" id="KW-0472">Membrane</keyword>
<evidence type="ECO:0000313" key="2">
    <source>
        <dbReference type="EMBL" id="MBO2450536.1"/>
    </source>
</evidence>
<feature type="transmembrane region" description="Helical" evidence="1">
    <location>
        <begin position="24"/>
        <end position="48"/>
    </location>
</feature>
<name>A0A939PDC1_9ACTN</name>
<accession>A0A939PDC1</accession>
<dbReference type="Proteomes" id="UP000669179">
    <property type="component" value="Unassembled WGS sequence"/>
</dbReference>
<protein>
    <recommendedName>
        <fullName evidence="4">DUF3558 domain-containing protein</fullName>
    </recommendedName>
</protein>
<organism evidence="2 3">
    <name type="scientific">Actinomadura barringtoniae</name>
    <dbReference type="NCBI Taxonomy" id="1427535"/>
    <lineage>
        <taxon>Bacteria</taxon>
        <taxon>Bacillati</taxon>
        <taxon>Actinomycetota</taxon>
        <taxon>Actinomycetes</taxon>
        <taxon>Streptosporangiales</taxon>
        <taxon>Thermomonosporaceae</taxon>
        <taxon>Actinomadura</taxon>
    </lineage>
</organism>
<evidence type="ECO:0008006" key="4">
    <source>
        <dbReference type="Google" id="ProtNLM"/>
    </source>
</evidence>